<dbReference type="InterPro" id="IPR036102">
    <property type="entry name" value="OsmC/Ohrsf"/>
</dbReference>
<proteinExistence type="predicted"/>
<dbReference type="EMBL" id="JAMQOP010000001">
    <property type="protein sequence ID" value="MDS0298616.1"/>
    <property type="molecule type" value="Genomic_DNA"/>
</dbReference>
<feature type="compositionally biased region" description="Polar residues" evidence="1">
    <location>
        <begin position="1"/>
        <end position="20"/>
    </location>
</feature>
<keyword evidence="3" id="KW-1185">Reference proteome</keyword>
<dbReference type="Proteomes" id="UP001257060">
    <property type="component" value="Unassembled WGS sequence"/>
</dbReference>
<dbReference type="InterPro" id="IPR015946">
    <property type="entry name" value="KH_dom-like_a/b"/>
</dbReference>
<accession>A0ABU2GCT0</accession>
<dbReference type="Pfam" id="PF02566">
    <property type="entry name" value="OsmC"/>
    <property type="match status" value="1"/>
</dbReference>
<dbReference type="SUPFAM" id="SSF82784">
    <property type="entry name" value="OsmC-like"/>
    <property type="match status" value="1"/>
</dbReference>
<name>A0ABU2GCT0_9EURY</name>
<dbReference type="RefSeq" id="WP_310923415.1">
    <property type="nucleotide sequence ID" value="NZ_JAMQOP010000001.1"/>
</dbReference>
<sequence length="132" mass="14274">MSDIETSTVSEEGFASTSQVGDFELTIDATGEEGPDPNQVLVADYASCFLPAFRVGANKTGHEDIGKVQIDADADINDDDDLEAIRFSVHVEEDVNDEDLDEIVSRAEDICHVHAALREGLHAEIEAHGDAF</sequence>
<dbReference type="Gene3D" id="3.30.300.20">
    <property type="match status" value="1"/>
</dbReference>
<evidence type="ECO:0000313" key="2">
    <source>
        <dbReference type="EMBL" id="MDS0298616.1"/>
    </source>
</evidence>
<evidence type="ECO:0000256" key="1">
    <source>
        <dbReference type="SAM" id="MobiDB-lite"/>
    </source>
</evidence>
<feature type="region of interest" description="Disordered" evidence="1">
    <location>
        <begin position="1"/>
        <end position="38"/>
    </location>
</feature>
<reference evidence="2 3" key="1">
    <citation type="submission" date="2022-06" db="EMBL/GenBank/DDBJ databases">
        <title>Halogeometricum sp. a new haloarchaeum isolate from saline soil.</title>
        <authorList>
            <person name="Strakova D."/>
            <person name="Galisteo C."/>
            <person name="Sanchez-Porro C."/>
            <person name="Ventosa A."/>
        </authorList>
    </citation>
    <scope>NUCLEOTIDE SEQUENCE [LARGE SCALE GENOMIC DNA]</scope>
    <source>
        <strain evidence="2 3">S1BR25-6</strain>
    </source>
</reference>
<protein>
    <submittedName>
        <fullName evidence="2">OsmC family protein</fullName>
    </submittedName>
</protein>
<gene>
    <name evidence="2" type="ORF">NDI76_07670</name>
</gene>
<comment type="caution">
    <text evidence="2">The sequence shown here is derived from an EMBL/GenBank/DDBJ whole genome shotgun (WGS) entry which is preliminary data.</text>
</comment>
<evidence type="ECO:0000313" key="3">
    <source>
        <dbReference type="Proteomes" id="UP001257060"/>
    </source>
</evidence>
<dbReference type="InterPro" id="IPR003718">
    <property type="entry name" value="OsmC/Ohr_fam"/>
</dbReference>
<organism evidence="2 3">
    <name type="scientific">Halogeometricum salsisoli</name>
    <dbReference type="NCBI Taxonomy" id="2950536"/>
    <lineage>
        <taxon>Archaea</taxon>
        <taxon>Methanobacteriati</taxon>
        <taxon>Methanobacteriota</taxon>
        <taxon>Stenosarchaea group</taxon>
        <taxon>Halobacteria</taxon>
        <taxon>Halobacteriales</taxon>
        <taxon>Haloferacaceae</taxon>
        <taxon>Halogeometricum</taxon>
    </lineage>
</organism>